<accession>A0A7J7MQM1</accession>
<dbReference type="InterPro" id="IPR011008">
    <property type="entry name" value="Dimeric_a/b-barrel"/>
</dbReference>
<comment type="subunit">
    <text evidence="1">Homodimer.</text>
</comment>
<organism evidence="3 4">
    <name type="scientific">Kingdonia uniflora</name>
    <dbReference type="NCBI Taxonomy" id="39325"/>
    <lineage>
        <taxon>Eukaryota</taxon>
        <taxon>Viridiplantae</taxon>
        <taxon>Streptophyta</taxon>
        <taxon>Embryophyta</taxon>
        <taxon>Tracheophyta</taxon>
        <taxon>Spermatophyta</taxon>
        <taxon>Magnoliopsida</taxon>
        <taxon>Ranunculales</taxon>
        <taxon>Circaeasteraceae</taxon>
        <taxon>Kingdonia</taxon>
    </lineage>
</organism>
<protein>
    <recommendedName>
        <fullName evidence="2">Stress-response A/B barrel domain-containing protein</fullName>
    </recommendedName>
</protein>
<sequence length="221" mass="24142">MSQTIEHIVLFKIKDSTDPSNITSMITDLNSLSSLDQVLHLSAGPILRNKSSNFKFTHLLHSRYKSKSDLGSYSAHPDHQSVVKQKVLPICEDIMAVDWVSEDLEGEMRVKPGAALRVSLVKLKEGFGESEKGEILGMIGGIKGKFGLIDQISFGENFSPARAKGFSIASIAVFPGLSELNALDENVEVVEEQKEKVRGLLESVIVVDYVIPTLSSQSANL</sequence>
<evidence type="ECO:0000259" key="2">
    <source>
        <dbReference type="PROSITE" id="PS51502"/>
    </source>
</evidence>
<dbReference type="InterPro" id="IPR013097">
    <property type="entry name" value="Dabb"/>
</dbReference>
<dbReference type="SMART" id="SM00886">
    <property type="entry name" value="Dabb"/>
    <property type="match status" value="2"/>
</dbReference>
<name>A0A7J7MQM1_9MAGN</name>
<comment type="caution">
    <text evidence="3">The sequence shown here is derived from an EMBL/GenBank/DDBJ whole genome shotgun (WGS) entry which is preliminary data.</text>
</comment>
<dbReference type="Pfam" id="PF07876">
    <property type="entry name" value="Dabb"/>
    <property type="match status" value="2"/>
</dbReference>
<evidence type="ECO:0000313" key="3">
    <source>
        <dbReference type="EMBL" id="KAF6157072.1"/>
    </source>
</evidence>
<dbReference type="PANTHER" id="PTHR33178">
    <property type="match status" value="1"/>
</dbReference>
<dbReference type="EMBL" id="JACGCM010001281">
    <property type="protein sequence ID" value="KAF6157072.1"/>
    <property type="molecule type" value="Genomic_DNA"/>
</dbReference>
<dbReference type="PROSITE" id="PS51502">
    <property type="entry name" value="S_R_A_B_BARREL"/>
    <property type="match status" value="2"/>
</dbReference>
<keyword evidence="4" id="KW-1185">Reference proteome</keyword>
<dbReference type="Proteomes" id="UP000541444">
    <property type="component" value="Unassembled WGS sequence"/>
</dbReference>
<dbReference type="Gene3D" id="3.30.70.100">
    <property type="match status" value="2"/>
</dbReference>
<dbReference type="OrthoDB" id="42919at2759"/>
<gene>
    <name evidence="3" type="ORF">GIB67_041533</name>
</gene>
<dbReference type="SUPFAM" id="SSF54909">
    <property type="entry name" value="Dimeric alpha+beta barrel"/>
    <property type="match status" value="2"/>
</dbReference>
<dbReference type="PANTHER" id="PTHR33178:SF3">
    <property type="entry name" value="STRESS-RESPONSE A_B BARREL DOMAIN-CONTAINING PROTEIN UP3"/>
    <property type="match status" value="1"/>
</dbReference>
<dbReference type="AlphaFoldDB" id="A0A7J7MQM1"/>
<feature type="domain" description="Stress-response A/B barrel" evidence="2">
    <location>
        <begin position="115"/>
        <end position="209"/>
    </location>
</feature>
<feature type="domain" description="Stress-response A/B barrel" evidence="2">
    <location>
        <begin position="5"/>
        <end position="99"/>
    </location>
</feature>
<dbReference type="InterPro" id="IPR044662">
    <property type="entry name" value="HS1/DABB1-like"/>
</dbReference>
<proteinExistence type="predicted"/>
<evidence type="ECO:0000256" key="1">
    <source>
        <dbReference type="ARBA" id="ARBA00011738"/>
    </source>
</evidence>
<evidence type="ECO:0000313" key="4">
    <source>
        <dbReference type="Proteomes" id="UP000541444"/>
    </source>
</evidence>
<reference evidence="3 4" key="1">
    <citation type="journal article" date="2020" name="IScience">
        <title>Genome Sequencing of the Endangered Kingdonia uniflora (Circaeasteraceae, Ranunculales) Reveals Potential Mechanisms of Evolutionary Specialization.</title>
        <authorList>
            <person name="Sun Y."/>
            <person name="Deng T."/>
            <person name="Zhang A."/>
            <person name="Moore M.J."/>
            <person name="Landis J.B."/>
            <person name="Lin N."/>
            <person name="Zhang H."/>
            <person name="Zhang X."/>
            <person name="Huang J."/>
            <person name="Zhang X."/>
            <person name="Sun H."/>
            <person name="Wang H."/>
        </authorList>
    </citation>
    <scope>NUCLEOTIDE SEQUENCE [LARGE SCALE GENOMIC DNA]</scope>
    <source>
        <strain evidence="3">TB1705</strain>
        <tissue evidence="3">Leaf</tissue>
    </source>
</reference>